<evidence type="ECO:0000313" key="3">
    <source>
        <dbReference type="Proteomes" id="UP000314294"/>
    </source>
</evidence>
<dbReference type="EMBL" id="SRLO01002348">
    <property type="protein sequence ID" value="TNN33133.1"/>
    <property type="molecule type" value="Genomic_DNA"/>
</dbReference>
<protein>
    <submittedName>
        <fullName evidence="2">Uncharacterized protein</fullName>
    </submittedName>
</protein>
<gene>
    <name evidence="2" type="ORF">EYF80_056704</name>
</gene>
<organism evidence="2 3">
    <name type="scientific">Liparis tanakae</name>
    <name type="common">Tanaka's snailfish</name>
    <dbReference type="NCBI Taxonomy" id="230148"/>
    <lineage>
        <taxon>Eukaryota</taxon>
        <taxon>Metazoa</taxon>
        <taxon>Chordata</taxon>
        <taxon>Craniata</taxon>
        <taxon>Vertebrata</taxon>
        <taxon>Euteleostomi</taxon>
        <taxon>Actinopterygii</taxon>
        <taxon>Neopterygii</taxon>
        <taxon>Teleostei</taxon>
        <taxon>Neoteleostei</taxon>
        <taxon>Acanthomorphata</taxon>
        <taxon>Eupercaria</taxon>
        <taxon>Perciformes</taxon>
        <taxon>Cottioidei</taxon>
        <taxon>Cottales</taxon>
        <taxon>Liparidae</taxon>
        <taxon>Liparis</taxon>
    </lineage>
</organism>
<comment type="caution">
    <text evidence="2">The sequence shown here is derived from an EMBL/GenBank/DDBJ whole genome shotgun (WGS) entry which is preliminary data.</text>
</comment>
<evidence type="ECO:0000256" key="1">
    <source>
        <dbReference type="SAM" id="MobiDB-lite"/>
    </source>
</evidence>
<sequence length="169" mass="18604">MGLIVQKPTIRADKTTGSLRVAEKRSDPESVGMFTGYDLSRDRRPSSDPRIQKRKKSRSTRREAPRIKAKAASPIGLQNPAASAGALEQHVNPPVPFQWSRSRPNRLHTVFSKGNVVLALEEGARERGSEGTRERGPICLKSSLSGLREARARCRAGDQVLRPGPETRS</sequence>
<reference evidence="2 3" key="1">
    <citation type="submission" date="2019-03" db="EMBL/GenBank/DDBJ databases">
        <title>First draft genome of Liparis tanakae, snailfish: a comprehensive survey of snailfish specific genes.</title>
        <authorList>
            <person name="Kim W."/>
            <person name="Song I."/>
            <person name="Jeong J.-H."/>
            <person name="Kim D."/>
            <person name="Kim S."/>
            <person name="Ryu S."/>
            <person name="Song J.Y."/>
            <person name="Lee S.K."/>
        </authorList>
    </citation>
    <scope>NUCLEOTIDE SEQUENCE [LARGE SCALE GENOMIC DNA]</scope>
    <source>
        <tissue evidence="2">Muscle</tissue>
    </source>
</reference>
<proteinExistence type="predicted"/>
<dbReference type="AlphaFoldDB" id="A0A4Z2EWH1"/>
<accession>A0A4Z2EWH1</accession>
<dbReference type="Proteomes" id="UP000314294">
    <property type="component" value="Unassembled WGS sequence"/>
</dbReference>
<name>A0A4Z2EWH1_9TELE</name>
<feature type="region of interest" description="Disordered" evidence="1">
    <location>
        <begin position="15"/>
        <end position="89"/>
    </location>
</feature>
<keyword evidence="3" id="KW-1185">Reference proteome</keyword>
<evidence type="ECO:0000313" key="2">
    <source>
        <dbReference type="EMBL" id="TNN33133.1"/>
    </source>
</evidence>
<feature type="compositionally biased region" description="Basic and acidic residues" evidence="1">
    <location>
        <begin position="39"/>
        <end position="51"/>
    </location>
</feature>